<feature type="transmembrane region" description="Helical" evidence="1">
    <location>
        <begin position="129"/>
        <end position="150"/>
    </location>
</feature>
<dbReference type="EMBL" id="JBFNXR010000050">
    <property type="protein sequence ID" value="MEW9856023.1"/>
    <property type="molecule type" value="Genomic_DNA"/>
</dbReference>
<dbReference type="RefSeq" id="WP_367774274.1">
    <property type="nucleotide sequence ID" value="NZ_JBFNXR010000050.1"/>
</dbReference>
<keyword evidence="1" id="KW-0472">Membrane</keyword>
<keyword evidence="3" id="KW-1185">Reference proteome</keyword>
<organism evidence="2 3">
    <name type="scientific">Novosphingobium rhizovicinum</name>
    <dbReference type="NCBI Taxonomy" id="3228928"/>
    <lineage>
        <taxon>Bacteria</taxon>
        <taxon>Pseudomonadati</taxon>
        <taxon>Pseudomonadota</taxon>
        <taxon>Alphaproteobacteria</taxon>
        <taxon>Sphingomonadales</taxon>
        <taxon>Sphingomonadaceae</taxon>
        <taxon>Novosphingobium</taxon>
    </lineage>
</organism>
<accession>A0ABV3RD42</accession>
<proteinExistence type="predicted"/>
<evidence type="ECO:0000313" key="3">
    <source>
        <dbReference type="Proteomes" id="UP001556118"/>
    </source>
</evidence>
<dbReference type="Pfam" id="PF06170">
    <property type="entry name" value="DUF983"/>
    <property type="match status" value="1"/>
</dbReference>
<dbReference type="Proteomes" id="UP001556118">
    <property type="component" value="Unassembled WGS sequence"/>
</dbReference>
<dbReference type="InterPro" id="IPR009325">
    <property type="entry name" value="DUF983"/>
</dbReference>
<evidence type="ECO:0000313" key="2">
    <source>
        <dbReference type="EMBL" id="MEW9856023.1"/>
    </source>
</evidence>
<name>A0ABV3RD42_9SPHN</name>
<comment type="caution">
    <text evidence="2">The sequence shown here is derived from an EMBL/GenBank/DDBJ whole genome shotgun (WGS) entry which is preliminary data.</text>
</comment>
<sequence length="183" mass="19599">MASRTGNDRTTKRVPAPCSDQAGYGAAQRALPIAAPLLYAAAMTTLPSASPALPSSYWQAVQRGTLCKCPRCGAAPLFRKWLKSVDACASCGQNWSHHCADDFPAYIAILITGHVLAPLMIALPLDYDWSPLAVFALLIPLSVAMMLGMLQSAKGAVIATQWWHGLHGFVKERQPEAGPALRD</sequence>
<keyword evidence="1" id="KW-1133">Transmembrane helix</keyword>
<feature type="transmembrane region" description="Helical" evidence="1">
    <location>
        <begin position="103"/>
        <end position="123"/>
    </location>
</feature>
<evidence type="ECO:0000256" key="1">
    <source>
        <dbReference type="SAM" id="Phobius"/>
    </source>
</evidence>
<reference evidence="2 3" key="1">
    <citation type="submission" date="2024-06" db="EMBL/GenBank/DDBJ databases">
        <title>Novosphingobium rhizovicinus M1R2S20.</title>
        <authorList>
            <person name="Sun J.-Q."/>
        </authorList>
    </citation>
    <scope>NUCLEOTIDE SEQUENCE [LARGE SCALE GENOMIC DNA]</scope>
    <source>
        <strain evidence="2 3">M1R2S20</strain>
    </source>
</reference>
<protein>
    <submittedName>
        <fullName evidence="2">DUF983 domain-containing protein</fullName>
    </submittedName>
</protein>
<keyword evidence="1" id="KW-0812">Transmembrane</keyword>
<gene>
    <name evidence="2" type="ORF">ABUH87_12850</name>
</gene>